<accession>A0A8W8P0Y2</accession>
<dbReference type="Gene3D" id="4.10.60.10">
    <property type="entry name" value="Zinc finger, CCHC-type"/>
    <property type="match status" value="1"/>
</dbReference>
<dbReference type="EnsemblMetazoa" id="G8077.1">
    <property type="protein sequence ID" value="G8077.1:cds"/>
    <property type="gene ID" value="G8077"/>
</dbReference>
<dbReference type="InterPro" id="IPR049050">
    <property type="entry name" value="nSTAND3"/>
</dbReference>
<dbReference type="Proteomes" id="UP000005408">
    <property type="component" value="Unassembled WGS sequence"/>
</dbReference>
<proteinExistence type="predicted"/>
<sequence length="390" mass="44851">MFLETHNFQVMLDQVRCKPYVTFVGVPGSGKTATARHIALKLQKEGYEILPIADTNKIEDYCNVSSPQVFVIDDVLGVYGLVLFELHTINKYSKRLTNPFNPKTKILMTCRQAVFSYKKLSDSVLMKKENIVFLHSEENELTDEDKRNLLAQFNLGRNFLTSDQLASSSNMFPLLCKLYSSKKELQSSGAEFFRKPVYCIIKHMNSLKIHNKIHYAALVLLMANKNRLSKKILDNDDEETIEIRKNEESFEEMRRSILIKCKKPAAHSYELINALKELKGTYTKKRGREFTFFHDSLFEIIAYHFGLSLKRFSRFSSEDGNNFLLKLESPTSRPRAERNWDLPTCHACRGAGHLKRSCNWTGHGSPKFQAKSHICFQTGHTAAECRKNSP</sequence>
<evidence type="ECO:0000313" key="2">
    <source>
        <dbReference type="EnsemblMetazoa" id="G8077.1:cds"/>
    </source>
</evidence>
<dbReference type="SUPFAM" id="SSF57756">
    <property type="entry name" value="Retrovirus zinc finger-like domains"/>
    <property type="match status" value="1"/>
</dbReference>
<organism evidence="2 3">
    <name type="scientific">Magallana gigas</name>
    <name type="common">Pacific oyster</name>
    <name type="synonym">Crassostrea gigas</name>
    <dbReference type="NCBI Taxonomy" id="29159"/>
    <lineage>
        <taxon>Eukaryota</taxon>
        <taxon>Metazoa</taxon>
        <taxon>Spiralia</taxon>
        <taxon>Lophotrochozoa</taxon>
        <taxon>Mollusca</taxon>
        <taxon>Bivalvia</taxon>
        <taxon>Autobranchia</taxon>
        <taxon>Pteriomorphia</taxon>
        <taxon>Ostreida</taxon>
        <taxon>Ostreoidea</taxon>
        <taxon>Ostreidae</taxon>
        <taxon>Magallana</taxon>
    </lineage>
</organism>
<keyword evidence="3" id="KW-1185">Reference proteome</keyword>
<name>A0A8W8P0Y2_MAGGI</name>
<dbReference type="GO" id="GO:0003676">
    <property type="term" value="F:nucleic acid binding"/>
    <property type="evidence" value="ECO:0007669"/>
    <property type="project" value="InterPro"/>
</dbReference>
<reference evidence="2" key="1">
    <citation type="submission" date="2022-08" db="UniProtKB">
        <authorList>
            <consortium name="EnsemblMetazoa"/>
        </authorList>
    </citation>
    <scope>IDENTIFICATION</scope>
    <source>
        <strain evidence="2">05x7-T-G4-1.051#20</strain>
    </source>
</reference>
<evidence type="ECO:0000313" key="3">
    <source>
        <dbReference type="Proteomes" id="UP000005408"/>
    </source>
</evidence>
<feature type="domain" description="Novel STAND NTPase 3" evidence="1">
    <location>
        <begin position="2"/>
        <end position="151"/>
    </location>
</feature>
<dbReference type="InterPro" id="IPR027417">
    <property type="entry name" value="P-loop_NTPase"/>
</dbReference>
<dbReference type="GO" id="GO:0008270">
    <property type="term" value="F:zinc ion binding"/>
    <property type="evidence" value="ECO:0007669"/>
    <property type="project" value="InterPro"/>
</dbReference>
<dbReference type="InterPro" id="IPR036875">
    <property type="entry name" value="Znf_CCHC_sf"/>
</dbReference>
<protein>
    <recommendedName>
        <fullName evidence="1">Novel STAND NTPase 3 domain-containing protein</fullName>
    </recommendedName>
</protein>
<dbReference type="AlphaFoldDB" id="A0A8W8P0Y2"/>
<dbReference type="Pfam" id="PF20720">
    <property type="entry name" value="nSTAND3"/>
    <property type="match status" value="1"/>
</dbReference>
<dbReference type="SUPFAM" id="SSF52540">
    <property type="entry name" value="P-loop containing nucleoside triphosphate hydrolases"/>
    <property type="match status" value="1"/>
</dbReference>
<evidence type="ECO:0000259" key="1">
    <source>
        <dbReference type="Pfam" id="PF20720"/>
    </source>
</evidence>